<comment type="caution">
    <text evidence="1">The sequence shown here is derived from an EMBL/GenBank/DDBJ whole genome shotgun (WGS) entry which is preliminary data.</text>
</comment>
<name>X1QE29_9ZZZZ</name>
<sequence>MSTMSFIRNKPRKLASGEIRNYYYAVENYWQNGKVKQRVIRYLGTKPYQTKFDVDRKIAQQISQIILEKDSTPIQVKEKLESIGIPIPSGELKEVHLVFKPPLRTYSLRVD</sequence>
<accession>X1QE29</accession>
<dbReference type="EMBL" id="BARV01026488">
    <property type="protein sequence ID" value="GAI41519.1"/>
    <property type="molecule type" value="Genomic_DNA"/>
</dbReference>
<gene>
    <name evidence="1" type="ORF">S06H3_42792</name>
</gene>
<evidence type="ECO:0000313" key="1">
    <source>
        <dbReference type="EMBL" id="GAI41519.1"/>
    </source>
</evidence>
<organism evidence="1">
    <name type="scientific">marine sediment metagenome</name>
    <dbReference type="NCBI Taxonomy" id="412755"/>
    <lineage>
        <taxon>unclassified sequences</taxon>
        <taxon>metagenomes</taxon>
        <taxon>ecological metagenomes</taxon>
    </lineage>
</organism>
<dbReference type="AlphaFoldDB" id="X1QE29"/>
<reference evidence="1" key="1">
    <citation type="journal article" date="2014" name="Front. Microbiol.">
        <title>High frequency of phylogenetically diverse reductive dehalogenase-homologous genes in deep subseafloor sedimentary metagenomes.</title>
        <authorList>
            <person name="Kawai M."/>
            <person name="Futagami T."/>
            <person name="Toyoda A."/>
            <person name="Takaki Y."/>
            <person name="Nishi S."/>
            <person name="Hori S."/>
            <person name="Arai W."/>
            <person name="Tsubouchi T."/>
            <person name="Morono Y."/>
            <person name="Uchiyama I."/>
            <person name="Ito T."/>
            <person name="Fujiyama A."/>
            <person name="Inagaki F."/>
            <person name="Takami H."/>
        </authorList>
    </citation>
    <scope>NUCLEOTIDE SEQUENCE</scope>
    <source>
        <strain evidence="1">Expedition CK06-06</strain>
    </source>
</reference>
<proteinExistence type="predicted"/>
<protein>
    <submittedName>
        <fullName evidence="1">Uncharacterized protein</fullName>
    </submittedName>
</protein>